<dbReference type="EMBL" id="ANIN01000002">
    <property type="protein sequence ID" value="ELA08193.1"/>
    <property type="molecule type" value="Genomic_DNA"/>
</dbReference>
<evidence type="ECO:0000256" key="6">
    <source>
        <dbReference type="ARBA" id="ARBA00022833"/>
    </source>
</evidence>
<evidence type="ECO:0000256" key="2">
    <source>
        <dbReference type="ARBA" id="ARBA00011738"/>
    </source>
</evidence>
<dbReference type="HAMAP" id="MF_00972">
    <property type="entry name" value="tRNA_aden_deaminase"/>
    <property type="match status" value="1"/>
</dbReference>
<dbReference type="EC" id="3.5.4.33" evidence="8"/>
<evidence type="ECO:0000313" key="10">
    <source>
        <dbReference type="EMBL" id="ELA08193.1"/>
    </source>
</evidence>
<comment type="caution">
    <text evidence="10">The sequence shown here is derived from an EMBL/GenBank/DDBJ whole genome shotgun (WGS) entry which is preliminary data.</text>
</comment>
<sequence>MNSPLSFSALDTSFMQIALACAKYGAKLGEVPVGAVLVYQNNIIATGYNQPILSKNATSHAEMVAIWHACQHFNNYRLPQGCELFVTLEPCTMCLGAMIHARVSRLVFATAEPRAGMLISQQNFATKNFYNHTLQVEHGLLANNSRELLQDFFRQKRLTQKENRQQKAKS</sequence>
<dbReference type="CDD" id="cd01285">
    <property type="entry name" value="nucleoside_deaminase"/>
    <property type="match status" value="1"/>
</dbReference>
<dbReference type="InterPro" id="IPR002125">
    <property type="entry name" value="CMP_dCMP_dom"/>
</dbReference>
<feature type="domain" description="CMP/dCMP-type deaminase" evidence="9">
    <location>
        <begin position="9"/>
        <end position="137"/>
    </location>
</feature>
<dbReference type="PATRIC" id="fig|1230338.3.peg.1389"/>
<dbReference type="PANTHER" id="PTHR11079">
    <property type="entry name" value="CYTOSINE DEAMINASE FAMILY MEMBER"/>
    <property type="match status" value="1"/>
</dbReference>
<dbReference type="GO" id="GO:0008270">
    <property type="term" value="F:zinc ion binding"/>
    <property type="evidence" value="ECO:0007669"/>
    <property type="project" value="UniProtKB-UniRule"/>
</dbReference>
<proteinExistence type="inferred from homology"/>
<gene>
    <name evidence="8" type="primary">tadA</name>
    <name evidence="10" type="ORF">MOMA_06516</name>
</gene>
<evidence type="ECO:0000313" key="11">
    <source>
        <dbReference type="Proteomes" id="UP000023795"/>
    </source>
</evidence>
<dbReference type="Gene3D" id="3.40.140.10">
    <property type="entry name" value="Cytidine Deaminase, domain 2"/>
    <property type="match status" value="1"/>
</dbReference>
<evidence type="ECO:0000256" key="1">
    <source>
        <dbReference type="ARBA" id="ARBA00010669"/>
    </source>
</evidence>
<accession>L2F6X2</accession>
<comment type="cofactor">
    <cofactor evidence="8">
        <name>Zn(2+)</name>
        <dbReference type="ChEBI" id="CHEBI:29105"/>
    </cofactor>
    <text evidence="8">Binds 1 zinc ion per subunit.</text>
</comment>
<dbReference type="Pfam" id="PF00383">
    <property type="entry name" value="dCMP_cyt_deam_1"/>
    <property type="match status" value="1"/>
</dbReference>
<feature type="active site" description="Proton donor" evidence="8">
    <location>
        <position position="62"/>
    </location>
</feature>
<comment type="similarity">
    <text evidence="1">Belongs to the cytidine and deoxycytidylate deaminase family. ADAT2 subfamily.</text>
</comment>
<dbReference type="GO" id="GO:0052717">
    <property type="term" value="F:tRNA-specific adenosine-34 deaminase activity"/>
    <property type="evidence" value="ECO:0007669"/>
    <property type="project" value="UniProtKB-UniRule"/>
</dbReference>
<feature type="binding site" evidence="8">
    <location>
        <position position="94"/>
    </location>
    <ligand>
        <name>Zn(2+)</name>
        <dbReference type="ChEBI" id="CHEBI:29105"/>
        <note>catalytic</note>
    </ligand>
</feature>
<feature type="binding site" evidence="8">
    <location>
        <position position="91"/>
    </location>
    <ligand>
        <name>Zn(2+)</name>
        <dbReference type="ChEBI" id="CHEBI:29105"/>
        <note>catalytic</note>
    </ligand>
</feature>
<dbReference type="InterPro" id="IPR028883">
    <property type="entry name" value="tRNA_aden_deaminase"/>
</dbReference>
<keyword evidence="5 8" id="KW-0378">Hydrolase</keyword>
<keyword evidence="11" id="KW-1185">Reference proteome</keyword>
<name>L2F6X2_9GAMM</name>
<dbReference type="PROSITE" id="PS51747">
    <property type="entry name" value="CYT_DCMP_DEAMINASES_2"/>
    <property type="match status" value="1"/>
</dbReference>
<keyword evidence="4 8" id="KW-0479">Metal-binding</keyword>
<evidence type="ECO:0000256" key="7">
    <source>
        <dbReference type="ARBA" id="ARBA00048045"/>
    </source>
</evidence>
<keyword evidence="3 8" id="KW-0819">tRNA processing</keyword>
<dbReference type="InterPro" id="IPR016192">
    <property type="entry name" value="APOBEC/CMP_deaminase_Zn-bd"/>
</dbReference>
<dbReference type="Proteomes" id="UP000023795">
    <property type="component" value="Unassembled WGS sequence"/>
</dbReference>
<comment type="catalytic activity">
    <reaction evidence="7 8">
        <text>adenosine(34) in tRNA + H2O + H(+) = inosine(34) in tRNA + NH4(+)</text>
        <dbReference type="Rhea" id="RHEA:43168"/>
        <dbReference type="Rhea" id="RHEA-COMP:10373"/>
        <dbReference type="Rhea" id="RHEA-COMP:10374"/>
        <dbReference type="ChEBI" id="CHEBI:15377"/>
        <dbReference type="ChEBI" id="CHEBI:15378"/>
        <dbReference type="ChEBI" id="CHEBI:28938"/>
        <dbReference type="ChEBI" id="CHEBI:74411"/>
        <dbReference type="ChEBI" id="CHEBI:82852"/>
        <dbReference type="EC" id="3.5.4.33"/>
    </reaction>
</comment>
<dbReference type="PROSITE" id="PS00903">
    <property type="entry name" value="CYT_DCMP_DEAMINASES_1"/>
    <property type="match status" value="1"/>
</dbReference>
<dbReference type="GO" id="GO:0002100">
    <property type="term" value="P:tRNA wobble adenosine to inosine editing"/>
    <property type="evidence" value="ECO:0007669"/>
    <property type="project" value="UniProtKB-UniRule"/>
</dbReference>
<dbReference type="InterPro" id="IPR016193">
    <property type="entry name" value="Cytidine_deaminase-like"/>
</dbReference>
<organism evidence="10 11">
    <name type="scientific">Moraxella macacae 0408225</name>
    <dbReference type="NCBI Taxonomy" id="1230338"/>
    <lineage>
        <taxon>Bacteria</taxon>
        <taxon>Pseudomonadati</taxon>
        <taxon>Pseudomonadota</taxon>
        <taxon>Gammaproteobacteria</taxon>
        <taxon>Moraxellales</taxon>
        <taxon>Moraxellaceae</taxon>
        <taxon>Moraxella</taxon>
    </lineage>
</organism>
<protein>
    <recommendedName>
        <fullName evidence="8">tRNA-specific adenosine deaminase</fullName>
        <ecNumber evidence="8">3.5.4.33</ecNumber>
    </recommendedName>
</protein>
<dbReference type="AlphaFoldDB" id="L2F6X2"/>
<comment type="function">
    <text evidence="8">Catalyzes the deamination of adenosine to inosine at the wobble position 34 of tRNA(Arg2).</text>
</comment>
<evidence type="ECO:0000256" key="3">
    <source>
        <dbReference type="ARBA" id="ARBA00022694"/>
    </source>
</evidence>
<keyword evidence="6 8" id="KW-0862">Zinc</keyword>
<dbReference type="SUPFAM" id="SSF53927">
    <property type="entry name" value="Cytidine deaminase-like"/>
    <property type="match status" value="1"/>
</dbReference>
<evidence type="ECO:0000256" key="5">
    <source>
        <dbReference type="ARBA" id="ARBA00022801"/>
    </source>
</evidence>
<evidence type="ECO:0000259" key="9">
    <source>
        <dbReference type="PROSITE" id="PS51747"/>
    </source>
</evidence>
<dbReference type="PANTHER" id="PTHR11079:SF202">
    <property type="entry name" value="TRNA-SPECIFIC ADENOSINE DEAMINASE"/>
    <property type="match status" value="1"/>
</dbReference>
<dbReference type="eggNOG" id="COG0590">
    <property type="taxonomic scope" value="Bacteria"/>
</dbReference>
<evidence type="ECO:0000256" key="8">
    <source>
        <dbReference type="HAMAP-Rule" id="MF_00972"/>
    </source>
</evidence>
<reference evidence="10 11" key="1">
    <citation type="journal article" date="2013" name="Genome Announc.">
        <title>Genome Sequence of Moraxella macacae 0408225, a Novel Bacterial Species Isolated from a Cynomolgus Macaque with Epistaxis.</title>
        <authorList>
            <person name="Ladner J.T."/>
            <person name="Whitehouse C.A."/>
            <person name="Koroleva G.I."/>
            <person name="Palacios G.F."/>
        </authorList>
    </citation>
    <scope>NUCLEOTIDE SEQUENCE [LARGE SCALE GENOMIC DNA]</scope>
    <source>
        <strain evidence="10 11">0408225</strain>
    </source>
</reference>
<feature type="binding site" evidence="8">
    <location>
        <position position="60"/>
    </location>
    <ligand>
        <name>Zn(2+)</name>
        <dbReference type="ChEBI" id="CHEBI:29105"/>
        <note>catalytic</note>
    </ligand>
</feature>
<comment type="subunit">
    <text evidence="2 8">Homodimer.</text>
</comment>
<evidence type="ECO:0000256" key="4">
    <source>
        <dbReference type="ARBA" id="ARBA00022723"/>
    </source>
</evidence>
<dbReference type="STRING" id="1230338.MOMA_06516"/>